<accession>A0AAD2H3W4</accession>
<feature type="transmembrane region" description="Helical" evidence="1">
    <location>
        <begin position="181"/>
        <end position="211"/>
    </location>
</feature>
<dbReference type="PROSITE" id="PS50181">
    <property type="entry name" value="FBOX"/>
    <property type="match status" value="1"/>
</dbReference>
<keyword evidence="1" id="KW-0812">Transmembrane</keyword>
<keyword evidence="1" id="KW-0472">Membrane</keyword>
<dbReference type="SUPFAM" id="SSF81383">
    <property type="entry name" value="F-box domain"/>
    <property type="match status" value="1"/>
</dbReference>
<comment type="caution">
    <text evidence="3">The sequence shown here is derived from an EMBL/GenBank/DDBJ whole genome shotgun (WGS) entry which is preliminary data.</text>
</comment>
<reference evidence="3" key="1">
    <citation type="submission" date="2023-11" db="EMBL/GenBank/DDBJ databases">
        <authorList>
            <person name="De Vega J J."/>
            <person name="De Vega J J."/>
        </authorList>
    </citation>
    <scope>NUCLEOTIDE SEQUENCE</scope>
</reference>
<dbReference type="EMBL" id="CAVNYO010000138">
    <property type="protein sequence ID" value="CAK5268716.1"/>
    <property type="molecule type" value="Genomic_DNA"/>
</dbReference>
<protein>
    <recommendedName>
        <fullName evidence="2">F-box domain-containing protein</fullName>
    </recommendedName>
</protein>
<dbReference type="Gene3D" id="1.20.1280.50">
    <property type="match status" value="1"/>
</dbReference>
<dbReference type="Pfam" id="PF12937">
    <property type="entry name" value="F-box-like"/>
    <property type="match status" value="1"/>
</dbReference>
<name>A0AAD2H3W4_9AGAR</name>
<evidence type="ECO:0000259" key="2">
    <source>
        <dbReference type="PROSITE" id="PS50181"/>
    </source>
</evidence>
<dbReference type="InterPro" id="IPR001810">
    <property type="entry name" value="F-box_dom"/>
</dbReference>
<sequence>MESLPNELFDQIFSFLDELDLRSVSQVNNRLRPIALSHYLACFNVPASILSSSEVSTLSLSISSAFHLILLISHLRPILSLVCFESRTSHGPQLRYRTLARIISQAPPIPDILIYNRQYMFQKTKREAGYLLSRIPSSRDRKLLIFSGHRTLVSIPRTTPAVPWRLLPPPFSAGDSELLRVMLLVVLCIPLVFAYFVTLIVNSVVFARWLYALVRGPPWPAEDRILHDAGPLAFDEWMRVQVLDDDTTLATLANQAAVLALRPLSGVGPEMYGKVLRTMDLSKNLVTLNIFEGCGIWLGDLLEFLSRHTMLESLNIQHNSVLLPPSDEPRKSLSLSSSAIKQLTAPPLYIPHLLPSTPNVFQLRLTLPPAPRRLGRKHSHADTYRTALAHIGGLPIDHDLTLYLALSPTSPTAPWLLDSQPSDAESGAPPAEAHLTHVGTLVLEAVGLKFKAVHVHAMVPWLARFPALRMISFPFGSVEKIAPEQRAALVAEICAACRGVSGAGDVAFNISE</sequence>
<dbReference type="Proteomes" id="UP001295794">
    <property type="component" value="Unassembled WGS sequence"/>
</dbReference>
<evidence type="ECO:0000256" key="1">
    <source>
        <dbReference type="SAM" id="Phobius"/>
    </source>
</evidence>
<dbReference type="InterPro" id="IPR036047">
    <property type="entry name" value="F-box-like_dom_sf"/>
</dbReference>
<evidence type="ECO:0000313" key="3">
    <source>
        <dbReference type="EMBL" id="CAK5268716.1"/>
    </source>
</evidence>
<gene>
    <name evidence="3" type="ORF">MYCIT1_LOCUS11998</name>
</gene>
<dbReference type="SMART" id="SM00256">
    <property type="entry name" value="FBOX"/>
    <property type="match status" value="1"/>
</dbReference>
<keyword evidence="4" id="KW-1185">Reference proteome</keyword>
<dbReference type="AlphaFoldDB" id="A0AAD2H3W4"/>
<organism evidence="3 4">
    <name type="scientific">Mycena citricolor</name>
    <dbReference type="NCBI Taxonomy" id="2018698"/>
    <lineage>
        <taxon>Eukaryota</taxon>
        <taxon>Fungi</taxon>
        <taxon>Dikarya</taxon>
        <taxon>Basidiomycota</taxon>
        <taxon>Agaricomycotina</taxon>
        <taxon>Agaricomycetes</taxon>
        <taxon>Agaricomycetidae</taxon>
        <taxon>Agaricales</taxon>
        <taxon>Marasmiineae</taxon>
        <taxon>Mycenaceae</taxon>
        <taxon>Mycena</taxon>
    </lineage>
</organism>
<keyword evidence="1" id="KW-1133">Transmembrane helix</keyword>
<evidence type="ECO:0000313" key="4">
    <source>
        <dbReference type="Proteomes" id="UP001295794"/>
    </source>
</evidence>
<proteinExistence type="predicted"/>
<feature type="domain" description="F-box" evidence="2">
    <location>
        <begin position="1"/>
        <end position="34"/>
    </location>
</feature>